<dbReference type="Proteomes" id="UP001143304">
    <property type="component" value="Unassembled WGS sequence"/>
</dbReference>
<reference evidence="5" key="1">
    <citation type="submission" date="2019-02" db="EMBL/GenBank/DDBJ databases">
        <authorList>
            <person name="Li S.-H."/>
        </authorList>
    </citation>
    <scope>NUCLEOTIDE SEQUENCE</scope>
    <source>
        <strain evidence="5">IMCC11814</strain>
    </source>
</reference>
<dbReference type="InterPro" id="IPR015422">
    <property type="entry name" value="PyrdxlP-dep_Trfase_small"/>
</dbReference>
<evidence type="ECO:0000256" key="2">
    <source>
        <dbReference type="ARBA" id="ARBA00022576"/>
    </source>
</evidence>
<evidence type="ECO:0000313" key="5">
    <source>
        <dbReference type="EMBL" id="MCX2975795.1"/>
    </source>
</evidence>
<proteinExistence type="predicted"/>
<dbReference type="InterPro" id="IPR050881">
    <property type="entry name" value="LL-DAP_aminotransferase"/>
</dbReference>
<accession>A0ABT3T0V2</accession>
<comment type="caution">
    <text evidence="5">The sequence shown here is derived from an EMBL/GenBank/DDBJ whole genome shotgun (WGS) entry which is preliminary data.</text>
</comment>
<organism evidence="5 6">
    <name type="scientific">Candidatus Marimicrobium litorale</name>
    <dbReference type="NCBI Taxonomy" id="2518991"/>
    <lineage>
        <taxon>Bacteria</taxon>
        <taxon>Pseudomonadati</taxon>
        <taxon>Pseudomonadota</taxon>
        <taxon>Gammaproteobacteria</taxon>
        <taxon>Cellvibrionales</taxon>
        <taxon>Halieaceae</taxon>
        <taxon>Marimicrobium</taxon>
    </lineage>
</organism>
<dbReference type="PANTHER" id="PTHR42832:SF3">
    <property type="entry name" value="L-GLUTAMINE--4-(METHYLSULFANYL)-2-OXOBUTANOATE AMINOTRANSFERASE"/>
    <property type="match status" value="1"/>
</dbReference>
<dbReference type="InterPro" id="IPR019878">
    <property type="entry name" value="DapC_beta/gammaproteobac"/>
</dbReference>
<gene>
    <name evidence="5" type="ORF">EYC82_00315</name>
</gene>
<evidence type="ECO:0000259" key="4">
    <source>
        <dbReference type="Pfam" id="PF00155"/>
    </source>
</evidence>
<dbReference type="InterPro" id="IPR015424">
    <property type="entry name" value="PyrdxlP-dep_Trfase"/>
</dbReference>
<dbReference type="CDD" id="cd00609">
    <property type="entry name" value="AAT_like"/>
    <property type="match status" value="1"/>
</dbReference>
<dbReference type="NCBIfam" id="TIGR03538">
    <property type="entry name" value="DapC_gpp"/>
    <property type="match status" value="1"/>
</dbReference>
<sequence length="396" mass="44336">MKPDLQKLEPYPFAKLKDLFDDVTPAPDKTPIALSIGEPQHESPAFVLQVIEDNLSRMAKYPTTAGMPELRSAIAGWLNNRFKLEHVDPGQQVLPVNGTREALFALAQTVIDPVPGAQVMCPNPFYQIYEGATLLAGATPYFINCSQDTGLLPDFDSVPKENWQRCQLLYLCTPGNPTGAVMSYDQLKTIIELSHEHNFIIASDECYSEIYPDDSAPPTGLLQACSQMGDPNFRNCISFHSLSKRSNLPGLRSGFVAGDADILKPFLQYRTYHGCAMPIHHQLASIAAWSDEDHVRINRQRYREKFSHVLKALHGHLPVTQPDAGFYLWPQTPVSDTEFARGLYREEHLTVLPGRFLGREAHGLNPGENRVRMALVANLDDCIEAAHRITRYLSRL</sequence>
<keyword evidence="2 5" id="KW-0032">Aminotransferase</keyword>
<dbReference type="EC" id="2.6.1.17" evidence="5"/>
<dbReference type="SUPFAM" id="SSF53383">
    <property type="entry name" value="PLP-dependent transferases"/>
    <property type="match status" value="1"/>
</dbReference>
<dbReference type="Gene3D" id="3.90.1150.10">
    <property type="entry name" value="Aspartate Aminotransferase, domain 1"/>
    <property type="match status" value="1"/>
</dbReference>
<evidence type="ECO:0000256" key="3">
    <source>
        <dbReference type="ARBA" id="ARBA00022679"/>
    </source>
</evidence>
<keyword evidence="3 5" id="KW-0808">Transferase</keyword>
<dbReference type="PANTHER" id="PTHR42832">
    <property type="entry name" value="AMINO ACID AMINOTRANSFERASE"/>
    <property type="match status" value="1"/>
</dbReference>
<evidence type="ECO:0000313" key="6">
    <source>
        <dbReference type="Proteomes" id="UP001143304"/>
    </source>
</evidence>
<protein>
    <submittedName>
        <fullName evidence="5">Succinyldiaminopimelate transaminase</fullName>
        <ecNumber evidence="5">2.6.1.17</ecNumber>
    </submittedName>
</protein>
<dbReference type="Pfam" id="PF00155">
    <property type="entry name" value="Aminotran_1_2"/>
    <property type="match status" value="1"/>
</dbReference>
<dbReference type="EMBL" id="SHNO01000001">
    <property type="protein sequence ID" value="MCX2975795.1"/>
    <property type="molecule type" value="Genomic_DNA"/>
</dbReference>
<comment type="cofactor">
    <cofactor evidence="1">
        <name>pyridoxal 5'-phosphate</name>
        <dbReference type="ChEBI" id="CHEBI:597326"/>
    </cofactor>
</comment>
<keyword evidence="6" id="KW-1185">Reference proteome</keyword>
<dbReference type="GO" id="GO:0009016">
    <property type="term" value="F:succinyldiaminopimelate transaminase activity"/>
    <property type="evidence" value="ECO:0007669"/>
    <property type="project" value="UniProtKB-EC"/>
</dbReference>
<evidence type="ECO:0000256" key="1">
    <source>
        <dbReference type="ARBA" id="ARBA00001933"/>
    </source>
</evidence>
<dbReference type="Gene3D" id="3.40.640.10">
    <property type="entry name" value="Type I PLP-dependent aspartate aminotransferase-like (Major domain)"/>
    <property type="match status" value="1"/>
</dbReference>
<name>A0ABT3T0V2_9GAMM</name>
<dbReference type="InterPro" id="IPR015421">
    <property type="entry name" value="PyrdxlP-dep_Trfase_major"/>
</dbReference>
<dbReference type="RefSeq" id="WP_279247560.1">
    <property type="nucleotide sequence ID" value="NZ_SHNO01000001.1"/>
</dbReference>
<dbReference type="InterPro" id="IPR004839">
    <property type="entry name" value="Aminotransferase_I/II_large"/>
</dbReference>
<feature type="domain" description="Aminotransferase class I/classII large" evidence="4">
    <location>
        <begin position="31"/>
        <end position="380"/>
    </location>
</feature>